<accession>A0A4R2EP64</accession>
<dbReference type="InterPro" id="IPR001647">
    <property type="entry name" value="HTH_TetR"/>
</dbReference>
<organism evidence="4 5">
    <name type="scientific">Acetobacteroides hydrogenigenes</name>
    <dbReference type="NCBI Taxonomy" id="979970"/>
    <lineage>
        <taxon>Bacteria</taxon>
        <taxon>Pseudomonadati</taxon>
        <taxon>Bacteroidota</taxon>
        <taxon>Bacteroidia</taxon>
        <taxon>Bacteroidales</taxon>
        <taxon>Rikenellaceae</taxon>
        <taxon>Acetobacteroides</taxon>
    </lineage>
</organism>
<proteinExistence type="predicted"/>
<feature type="domain" description="HTH tetR-type" evidence="3">
    <location>
        <begin position="21"/>
        <end position="81"/>
    </location>
</feature>
<dbReference type="Gene3D" id="1.10.10.60">
    <property type="entry name" value="Homeodomain-like"/>
    <property type="match status" value="1"/>
</dbReference>
<reference evidence="4 5" key="1">
    <citation type="submission" date="2019-03" db="EMBL/GenBank/DDBJ databases">
        <title>Genomic Encyclopedia of Archaeal and Bacterial Type Strains, Phase II (KMG-II): from individual species to whole genera.</title>
        <authorList>
            <person name="Goeker M."/>
        </authorList>
    </citation>
    <scope>NUCLEOTIDE SEQUENCE [LARGE SCALE GENOMIC DNA]</scope>
    <source>
        <strain evidence="4 5">RL-C</strain>
    </source>
</reference>
<evidence type="ECO:0000256" key="1">
    <source>
        <dbReference type="ARBA" id="ARBA00023125"/>
    </source>
</evidence>
<feature type="DNA-binding region" description="H-T-H motif" evidence="2">
    <location>
        <begin position="44"/>
        <end position="63"/>
    </location>
</feature>
<gene>
    <name evidence="4" type="ORF">CLV25_103163</name>
</gene>
<dbReference type="Proteomes" id="UP000294830">
    <property type="component" value="Unassembled WGS sequence"/>
</dbReference>
<dbReference type="SUPFAM" id="SSF46689">
    <property type="entry name" value="Homeodomain-like"/>
    <property type="match status" value="1"/>
</dbReference>
<name>A0A4R2EP64_9BACT</name>
<sequence>MLIATVWLFLFVDTKNTLNMKSRRLHYISRITNLLIETNNPKMKVDEIATRLGITKKTIYNYFDSKQQLFECVLDSYLKSKIEETKENLNHYSNPISSLIYIGHSIGPVFRDCTPLYEQKIGVVKTNPMLNIFFQRRQDLVDIVKRIFIKGIREELFESDIDIEIACQVYLSGIETLYRPNGLLCSKKISSHQISQVLYYMLKGNCTRIGLSVLREKVDIKVIVD</sequence>
<dbReference type="Gene3D" id="1.10.357.10">
    <property type="entry name" value="Tetracycline Repressor, domain 2"/>
    <property type="match status" value="1"/>
</dbReference>
<dbReference type="AlphaFoldDB" id="A0A4R2EP64"/>
<evidence type="ECO:0000256" key="2">
    <source>
        <dbReference type="PROSITE-ProRule" id="PRU00335"/>
    </source>
</evidence>
<dbReference type="OrthoDB" id="881297at2"/>
<dbReference type="GO" id="GO:0003677">
    <property type="term" value="F:DNA binding"/>
    <property type="evidence" value="ECO:0007669"/>
    <property type="project" value="UniProtKB-UniRule"/>
</dbReference>
<evidence type="ECO:0000259" key="3">
    <source>
        <dbReference type="PROSITE" id="PS50977"/>
    </source>
</evidence>
<dbReference type="PROSITE" id="PS50977">
    <property type="entry name" value="HTH_TETR_2"/>
    <property type="match status" value="1"/>
</dbReference>
<evidence type="ECO:0000313" key="5">
    <source>
        <dbReference type="Proteomes" id="UP000294830"/>
    </source>
</evidence>
<keyword evidence="5" id="KW-1185">Reference proteome</keyword>
<comment type="caution">
    <text evidence="4">The sequence shown here is derived from an EMBL/GenBank/DDBJ whole genome shotgun (WGS) entry which is preliminary data.</text>
</comment>
<dbReference type="Pfam" id="PF00440">
    <property type="entry name" value="TetR_N"/>
    <property type="match status" value="1"/>
</dbReference>
<protein>
    <submittedName>
        <fullName evidence="4">AcrR family transcriptional regulator</fullName>
    </submittedName>
</protein>
<evidence type="ECO:0000313" key="4">
    <source>
        <dbReference type="EMBL" id="TCN70643.1"/>
    </source>
</evidence>
<dbReference type="EMBL" id="SLWB01000003">
    <property type="protein sequence ID" value="TCN70643.1"/>
    <property type="molecule type" value="Genomic_DNA"/>
</dbReference>
<dbReference type="InterPro" id="IPR009057">
    <property type="entry name" value="Homeodomain-like_sf"/>
</dbReference>
<keyword evidence="1 2" id="KW-0238">DNA-binding</keyword>